<feature type="domain" description="Ig-like" evidence="2">
    <location>
        <begin position="595"/>
        <end position="659"/>
    </location>
</feature>
<dbReference type="InterPro" id="IPR013783">
    <property type="entry name" value="Ig-like_fold"/>
</dbReference>
<reference evidence="3 4" key="1">
    <citation type="submission" date="2018-11" db="EMBL/GenBank/DDBJ databases">
        <authorList>
            <consortium name="Pathogen Informatics"/>
        </authorList>
    </citation>
    <scope>NUCLEOTIDE SEQUENCE [LARGE SCALE GENOMIC DNA]</scope>
</reference>
<dbReference type="InterPro" id="IPR036179">
    <property type="entry name" value="Ig-like_dom_sf"/>
</dbReference>
<dbReference type="OrthoDB" id="5859586at2759"/>
<dbReference type="GO" id="GO:0004672">
    <property type="term" value="F:protein kinase activity"/>
    <property type="evidence" value="ECO:0007669"/>
    <property type="project" value="TreeGrafter"/>
</dbReference>
<gene>
    <name evidence="3" type="ORF">HPBE_LOCUS6282</name>
</gene>
<dbReference type="InterPro" id="IPR007110">
    <property type="entry name" value="Ig-like_dom"/>
</dbReference>
<dbReference type="Pfam" id="PF07679">
    <property type="entry name" value="I-set"/>
    <property type="match status" value="1"/>
</dbReference>
<reference evidence="5" key="2">
    <citation type="submission" date="2019-09" db="UniProtKB">
        <authorList>
            <consortium name="WormBaseParasite"/>
        </authorList>
    </citation>
    <scope>IDENTIFICATION</scope>
</reference>
<dbReference type="Gene3D" id="2.60.40.10">
    <property type="entry name" value="Immunoglobulins"/>
    <property type="match status" value="1"/>
</dbReference>
<proteinExistence type="predicted"/>
<evidence type="ECO:0000313" key="5">
    <source>
        <dbReference type="WBParaSite" id="HPBE_0000628101-mRNA-1"/>
    </source>
</evidence>
<evidence type="ECO:0000259" key="2">
    <source>
        <dbReference type="PROSITE" id="PS50835"/>
    </source>
</evidence>
<dbReference type="SUPFAM" id="SSF48726">
    <property type="entry name" value="Immunoglobulin"/>
    <property type="match status" value="1"/>
</dbReference>
<feature type="coiled-coil region" evidence="1">
    <location>
        <begin position="387"/>
        <end position="461"/>
    </location>
</feature>
<dbReference type="EMBL" id="UZAH01025632">
    <property type="protein sequence ID" value="VDO67651.1"/>
    <property type="molecule type" value="Genomic_DNA"/>
</dbReference>
<accession>A0A3P7X1T0</accession>
<sequence>MILSISGYTSAATMDTAVVMELSATPLPSGHYHRNGVVGYTDSARTVETESFLEEDQIITKRVCRKEGSSESDVSLASNVEVSMKRFEEPKAKRRSSNDLKKCVHQNGFTGSVRMAENDSFVEGQDKVIVKRLWPSDASPKDHLLWNRTEATVSPAAPWLEPSVEFHEETVVVTARGSSGIHKNGALCYVNTENVRRTETELFIEEDKVIVKRLWPSEASSNPSASGHLPWNRTEATVCPAAPIVEPSTECHEETVAVTARDSSGIHQNGALCYVNNENVRRTETELYIEEDKVIIKRLCPTEASPNLATPGYLLWDLKEGTVHRIRSLGELRDEDGDVDVHSSVESAARIEVYPLSAPEDRAKEQQLRQQQQYLQQQLRYEKALEREQIERKAREEENLLIREEQERLRRLFERERAERERLEQIRRREAEERERLLRLHRQEEQERQRLLAEEEKLRRQLQYTQPYHLQYPPQQLSHHWDQEQYPPSPHYVPAPRQEVFHEQRTFSQQTYPQPAPRHHHEHYRSVTSTDNQFRQFNQYQQHIESQQQRINMPATAKTTGGPMANGESAVSATRKVIPGHSHEHGAALVPSRPPQFLVHPQSVAAKAGETVTFTCQTTGVPPPTLEWCRVDGTPIQTGGKFKIEHGTSGDSKLIIEKA</sequence>
<organism evidence="3">
    <name type="scientific">Heligmosomoides polygyrus</name>
    <name type="common">Parasitic roundworm</name>
    <dbReference type="NCBI Taxonomy" id="6339"/>
    <lineage>
        <taxon>Eukaryota</taxon>
        <taxon>Metazoa</taxon>
        <taxon>Ecdysozoa</taxon>
        <taxon>Nematoda</taxon>
        <taxon>Chromadorea</taxon>
        <taxon>Rhabditida</taxon>
        <taxon>Rhabditina</taxon>
        <taxon>Rhabditomorpha</taxon>
        <taxon>Strongyloidea</taxon>
        <taxon>Heligmosomidae</taxon>
        <taxon>Heligmosomoides</taxon>
    </lineage>
</organism>
<dbReference type="PANTHER" id="PTHR47633:SF16">
    <property type="entry name" value="CAVP-TARGET PROTEIN-LIKE"/>
    <property type="match status" value="1"/>
</dbReference>
<evidence type="ECO:0000313" key="4">
    <source>
        <dbReference type="Proteomes" id="UP000050761"/>
    </source>
</evidence>
<evidence type="ECO:0000256" key="1">
    <source>
        <dbReference type="SAM" id="Coils"/>
    </source>
</evidence>
<protein>
    <submittedName>
        <fullName evidence="5">Ig-like domain-containing protein</fullName>
    </submittedName>
</protein>
<dbReference type="PANTHER" id="PTHR47633">
    <property type="entry name" value="IMMUNOGLOBULIN"/>
    <property type="match status" value="1"/>
</dbReference>
<evidence type="ECO:0000313" key="3">
    <source>
        <dbReference type="EMBL" id="VDO67651.1"/>
    </source>
</evidence>
<dbReference type="PROSITE" id="PS50835">
    <property type="entry name" value="IG_LIKE"/>
    <property type="match status" value="1"/>
</dbReference>
<keyword evidence="4" id="KW-1185">Reference proteome</keyword>
<keyword evidence="1" id="KW-0175">Coiled coil</keyword>
<name>A0A3P7X1T0_HELPZ</name>
<dbReference type="WBParaSite" id="HPBE_0000628101-mRNA-1">
    <property type="protein sequence ID" value="HPBE_0000628101-mRNA-1"/>
    <property type="gene ID" value="HPBE_0000628101"/>
</dbReference>
<dbReference type="Proteomes" id="UP000050761">
    <property type="component" value="Unassembled WGS sequence"/>
</dbReference>
<dbReference type="AlphaFoldDB" id="A0A3P7X1T0"/>
<dbReference type="InterPro" id="IPR013098">
    <property type="entry name" value="Ig_I-set"/>
</dbReference>